<gene>
    <name evidence="1" type="ORF">QFC24_006202</name>
</gene>
<name>A0ACC2X2W9_9TREE</name>
<evidence type="ECO:0000313" key="1">
    <source>
        <dbReference type="EMBL" id="KAJ9118373.1"/>
    </source>
</evidence>
<accession>A0ACC2X2W9</accession>
<keyword evidence="2" id="KW-1185">Reference proteome</keyword>
<dbReference type="Proteomes" id="UP001234202">
    <property type="component" value="Unassembled WGS sequence"/>
</dbReference>
<evidence type="ECO:0000313" key="2">
    <source>
        <dbReference type="Proteomes" id="UP001234202"/>
    </source>
</evidence>
<reference evidence="1" key="1">
    <citation type="submission" date="2023-04" db="EMBL/GenBank/DDBJ databases">
        <title>Draft Genome sequencing of Naganishia species isolated from polar environments using Oxford Nanopore Technology.</title>
        <authorList>
            <person name="Leo P."/>
            <person name="Venkateswaran K."/>
        </authorList>
    </citation>
    <scope>NUCLEOTIDE SEQUENCE</scope>
    <source>
        <strain evidence="1">DBVPG 5303</strain>
    </source>
</reference>
<proteinExistence type="predicted"/>
<comment type="caution">
    <text evidence="1">The sequence shown here is derived from an EMBL/GenBank/DDBJ whole genome shotgun (WGS) entry which is preliminary data.</text>
</comment>
<protein>
    <submittedName>
        <fullName evidence="1">Uncharacterized protein</fullName>
    </submittedName>
</protein>
<sequence>MEWQWMQDMEEDPGSYLGAAGLTVRYREHYGHEPVDVRKGRKQTKQQLTGYKHAFMSQGKRRHLSNFRIQPPPTSSTQSLVMVAISLAVLLACLPYFTQATNGNGSQIYEFPLKATNVLATVPPSSVFNYTSIFLPESVSLAAAKTTPFHVYHPDFHAIVGPNPRLTVVWSNDEYAAAHEAPVYHQRSNALFFAANAGAPLGRSGLDQSNVVWRMDIGEATSLVANAKLNAEGDYVGGNVTLEAVPNTDHQLENVNGGTNYRGQLVFMTEGRGDSFPSGITVVNPVKPYNATVILNNFFGRQFSSLNDVAYHRKSGDLFFTDPTYGFVSLLYNIIRRKVA</sequence>
<dbReference type="EMBL" id="JASBWV010000029">
    <property type="protein sequence ID" value="KAJ9118373.1"/>
    <property type="molecule type" value="Genomic_DNA"/>
</dbReference>
<organism evidence="1 2">
    <name type="scientific">Naganishia onofrii</name>
    <dbReference type="NCBI Taxonomy" id="1851511"/>
    <lineage>
        <taxon>Eukaryota</taxon>
        <taxon>Fungi</taxon>
        <taxon>Dikarya</taxon>
        <taxon>Basidiomycota</taxon>
        <taxon>Agaricomycotina</taxon>
        <taxon>Tremellomycetes</taxon>
        <taxon>Filobasidiales</taxon>
        <taxon>Filobasidiaceae</taxon>
        <taxon>Naganishia</taxon>
    </lineage>
</organism>